<accession>A0AAN8EMX8</accession>
<dbReference type="Proteomes" id="UP001316803">
    <property type="component" value="Unassembled WGS sequence"/>
</dbReference>
<reference evidence="2 3" key="1">
    <citation type="submission" date="2022-12" db="EMBL/GenBank/DDBJ databases">
        <title>Genomic features and morphological characterization of a novel Knufia sp. strain isolated from spacecraft assembly facility.</title>
        <authorList>
            <person name="Teixeira M."/>
            <person name="Chander A.M."/>
            <person name="Stajich J.E."/>
            <person name="Venkateswaran K."/>
        </authorList>
    </citation>
    <scope>NUCLEOTIDE SEQUENCE [LARGE SCALE GENOMIC DNA]</scope>
    <source>
        <strain evidence="2 3">FJI-L2-BK-P2</strain>
    </source>
</reference>
<feature type="compositionally biased region" description="Polar residues" evidence="1">
    <location>
        <begin position="327"/>
        <end position="343"/>
    </location>
</feature>
<proteinExistence type="predicted"/>
<feature type="region of interest" description="Disordered" evidence="1">
    <location>
        <begin position="20"/>
        <end position="61"/>
    </location>
</feature>
<comment type="caution">
    <text evidence="2">The sequence shown here is derived from an EMBL/GenBank/DDBJ whole genome shotgun (WGS) entry which is preliminary data.</text>
</comment>
<organism evidence="2 3">
    <name type="scientific">Knufia fluminis</name>
    <dbReference type="NCBI Taxonomy" id="191047"/>
    <lineage>
        <taxon>Eukaryota</taxon>
        <taxon>Fungi</taxon>
        <taxon>Dikarya</taxon>
        <taxon>Ascomycota</taxon>
        <taxon>Pezizomycotina</taxon>
        <taxon>Eurotiomycetes</taxon>
        <taxon>Chaetothyriomycetidae</taxon>
        <taxon>Chaetothyriales</taxon>
        <taxon>Trichomeriaceae</taxon>
        <taxon>Knufia</taxon>
    </lineage>
</organism>
<keyword evidence="3" id="KW-1185">Reference proteome</keyword>
<feature type="compositionally biased region" description="Polar residues" evidence="1">
    <location>
        <begin position="226"/>
        <end position="240"/>
    </location>
</feature>
<dbReference type="AlphaFoldDB" id="A0AAN8EMX8"/>
<feature type="compositionally biased region" description="Low complexity" evidence="1">
    <location>
        <begin position="270"/>
        <end position="290"/>
    </location>
</feature>
<evidence type="ECO:0000313" key="2">
    <source>
        <dbReference type="EMBL" id="KAK5954983.1"/>
    </source>
</evidence>
<dbReference type="EMBL" id="JAKLMC020000007">
    <property type="protein sequence ID" value="KAK5954983.1"/>
    <property type="molecule type" value="Genomic_DNA"/>
</dbReference>
<name>A0AAN8EMX8_9EURO</name>
<feature type="compositionally biased region" description="Low complexity" evidence="1">
    <location>
        <begin position="20"/>
        <end position="37"/>
    </location>
</feature>
<evidence type="ECO:0000256" key="1">
    <source>
        <dbReference type="SAM" id="MobiDB-lite"/>
    </source>
</evidence>
<gene>
    <name evidence="2" type="ORF">OHC33_003662</name>
</gene>
<protein>
    <submittedName>
        <fullName evidence="2">Uncharacterized protein</fullName>
    </submittedName>
</protein>
<feature type="region of interest" description="Disordered" evidence="1">
    <location>
        <begin position="326"/>
        <end position="357"/>
    </location>
</feature>
<sequence>MSQGLHASLSSYEFSRRALAASSSSSGHSPTSLRSRSPQLPSKRPQLCPLGSHSYDSKSRDKVKISFIEETITPRSVTSDELPRLGLFKTRSSEHSGSESLVGAAAAISFPVKKSTEGSQQRRAVSPDDSGEKKRSSSPAPRPSHHSRPSWTRSRSAGVSLGDEKRTSSQDNSSVQTGASGITKSVHSEPANIGIVPLKPPPRPERPRLPSTHRITIEKPFEAPDQTVNATTNDSSTSVAKESRRSSIDIRKLFSAPIQALRKVVQIRTSRSSSLPSSSIQPGTHSPSSHGKSHKSLLRMDHTGVTLERAASLLEGHQPRKLFGRIGTTTRLKSISTTSSSEPNDSRQDTAKTVSPTFNLFGKGSKWTSATSSILNMQMGSTPQNSPTELATYRVKRSPSTETEEFAKIDISIRGGTSYLPSEARRVHTPPLPRDDDKCTRRGHFFDYNAPNLVESHNTASIQSPHASKAATSETIKAKPSVEQEIRITLASTLPPPIKVATRVPTSRLARSSSNRIPATVSPHPGDFYDAKLADVDAASSDIDVTTAKHQQMKHEQHKNKCQAPLLEIKRQQYEAQLDYNIPEHLPSSPLCPRNPKYWRVVKNKGSQFRGCWMHGYGEYDVVPGLRPGG</sequence>
<feature type="region of interest" description="Disordered" evidence="1">
    <location>
        <begin position="110"/>
        <end position="246"/>
    </location>
</feature>
<feature type="region of interest" description="Disordered" evidence="1">
    <location>
        <begin position="421"/>
        <end position="440"/>
    </location>
</feature>
<feature type="compositionally biased region" description="Polar residues" evidence="1">
    <location>
        <begin position="169"/>
        <end position="185"/>
    </location>
</feature>
<feature type="region of interest" description="Disordered" evidence="1">
    <location>
        <begin position="270"/>
        <end position="297"/>
    </location>
</feature>
<evidence type="ECO:0000313" key="3">
    <source>
        <dbReference type="Proteomes" id="UP001316803"/>
    </source>
</evidence>